<dbReference type="Proteomes" id="UP000192277">
    <property type="component" value="Unassembled WGS sequence"/>
</dbReference>
<dbReference type="InterPro" id="IPR036736">
    <property type="entry name" value="ACP-like_sf"/>
</dbReference>
<keyword evidence="1" id="KW-1133">Transmembrane helix</keyword>
<proteinExistence type="predicted"/>
<keyword evidence="1" id="KW-0472">Membrane</keyword>
<dbReference type="RefSeq" id="WP_014222046.1">
    <property type="nucleotide sequence ID" value="NZ_LWBO01000012.1"/>
</dbReference>
<name>A0ABX3NX23_9BACT</name>
<dbReference type="Gene3D" id="1.10.1200.10">
    <property type="entry name" value="ACP-like"/>
    <property type="match status" value="1"/>
</dbReference>
<dbReference type="EMBL" id="LWBO01000012">
    <property type="protein sequence ID" value="OQP48820.1"/>
    <property type="molecule type" value="Genomic_DNA"/>
</dbReference>
<evidence type="ECO:0000313" key="2">
    <source>
        <dbReference type="EMBL" id="OQP48820.1"/>
    </source>
</evidence>
<evidence type="ECO:0000256" key="1">
    <source>
        <dbReference type="SAM" id="Phobius"/>
    </source>
</evidence>
<gene>
    <name evidence="2" type="ORF">A4D02_08960</name>
</gene>
<keyword evidence="1" id="KW-0812">Transmembrane</keyword>
<evidence type="ECO:0000313" key="3">
    <source>
        <dbReference type="Proteomes" id="UP000192277"/>
    </source>
</evidence>
<feature type="transmembrane region" description="Helical" evidence="1">
    <location>
        <begin position="144"/>
        <end position="163"/>
    </location>
</feature>
<protein>
    <recommendedName>
        <fullName evidence="4">Carrier domain-containing protein</fullName>
    </recommendedName>
</protein>
<sequence>MGLDSVEILVNVENAFGITISNYEAEKIATVGDIHCLVWRTLQGRQSMRCKTQQLFHKLRYTLATKFKVPKETIELDASLNEIFPVANRRMLYRKLEKELQLKLPPLVLPPGWVVVLLITGCVLIIGTGVVSLVLVLRFNYTRWLYVLPVLAMLLTKFISNVLDPVRTVFEPAALNDYARLVLTLNYGTMVQENGTNQKEVELVIDHIIADIAGVEIHEVTPEKHLGYDLGID</sequence>
<feature type="transmembrane region" description="Helical" evidence="1">
    <location>
        <begin position="113"/>
        <end position="137"/>
    </location>
</feature>
<reference evidence="2 3" key="1">
    <citation type="submission" date="2016-04" db="EMBL/GenBank/DDBJ databases">
        <authorList>
            <person name="Chen L."/>
            <person name="Zhuang W."/>
            <person name="Wang G."/>
        </authorList>
    </citation>
    <scope>NUCLEOTIDE SEQUENCE [LARGE SCALE GENOMIC DNA]</scope>
    <source>
        <strain evidence="3">GR20</strain>
    </source>
</reference>
<organism evidence="2 3">
    <name type="scientific">Niastella koreensis</name>
    <dbReference type="NCBI Taxonomy" id="354356"/>
    <lineage>
        <taxon>Bacteria</taxon>
        <taxon>Pseudomonadati</taxon>
        <taxon>Bacteroidota</taxon>
        <taxon>Chitinophagia</taxon>
        <taxon>Chitinophagales</taxon>
        <taxon>Chitinophagaceae</taxon>
        <taxon>Niastella</taxon>
    </lineage>
</organism>
<keyword evidence="3" id="KW-1185">Reference proteome</keyword>
<comment type="caution">
    <text evidence="2">The sequence shown here is derived from an EMBL/GenBank/DDBJ whole genome shotgun (WGS) entry which is preliminary data.</text>
</comment>
<evidence type="ECO:0008006" key="4">
    <source>
        <dbReference type="Google" id="ProtNLM"/>
    </source>
</evidence>
<accession>A0ABX3NX23</accession>